<dbReference type="Proteomes" id="UP001501758">
    <property type="component" value="Unassembled WGS sequence"/>
</dbReference>
<name>A0ABN1IHW1_9FLAO</name>
<dbReference type="InterPro" id="IPR000627">
    <property type="entry name" value="Intradiol_dOase_C"/>
</dbReference>
<comment type="similarity">
    <text evidence="1">Belongs to the intradiol ring-cleavage dioxygenase family.</text>
</comment>
<evidence type="ECO:0000256" key="3">
    <source>
        <dbReference type="ARBA" id="ARBA00023002"/>
    </source>
</evidence>
<sequence>MENTHRHTPVFEKNNLIIPFYLNNNYKNQLSNYSEYSKVIDLNPTSLPGIPLVISGRIYSKNKEAVPNAKIEIWHSTDTNAFQNENNFHFASPRTLSGCLRTNKNGVYSVKTIRPGVHGYRARHFHYKISAKGYRTLQTQIYFKDDPRILIDETAMIAEDCRIIDFSYNQIGIMEGTVDIFLPKI</sequence>
<gene>
    <name evidence="5" type="ORF">GCM10009430_05240</name>
</gene>
<evidence type="ECO:0000259" key="4">
    <source>
        <dbReference type="Pfam" id="PF00775"/>
    </source>
</evidence>
<dbReference type="Pfam" id="PF00775">
    <property type="entry name" value="Dioxygenase_C"/>
    <property type="match status" value="1"/>
</dbReference>
<dbReference type="PANTHER" id="PTHR33711:SF10">
    <property type="entry name" value="INTRADIOL RING-CLEAVAGE DIOXYGENASES DOMAIN-CONTAINING PROTEIN"/>
    <property type="match status" value="1"/>
</dbReference>
<dbReference type="InterPro" id="IPR015889">
    <property type="entry name" value="Intradiol_dOase_core"/>
</dbReference>
<dbReference type="Gene3D" id="2.60.130.10">
    <property type="entry name" value="Aromatic compound dioxygenase"/>
    <property type="match status" value="1"/>
</dbReference>
<keyword evidence="6" id="KW-1185">Reference proteome</keyword>
<evidence type="ECO:0000256" key="1">
    <source>
        <dbReference type="ARBA" id="ARBA00007825"/>
    </source>
</evidence>
<proteinExistence type="inferred from homology"/>
<keyword evidence="3" id="KW-0560">Oxidoreductase</keyword>
<dbReference type="RefSeq" id="WP_343910229.1">
    <property type="nucleotide sequence ID" value="NZ_BAAAGE010000001.1"/>
</dbReference>
<protein>
    <recommendedName>
        <fullName evidence="4">Intradiol ring-cleavage dioxygenases domain-containing protein</fullName>
    </recommendedName>
</protein>
<accession>A0ABN1IHW1</accession>
<dbReference type="InterPro" id="IPR050770">
    <property type="entry name" value="Intradiol_RC_Dioxygenase"/>
</dbReference>
<comment type="caution">
    <text evidence="5">The sequence shown here is derived from an EMBL/GenBank/DDBJ whole genome shotgun (WGS) entry which is preliminary data.</text>
</comment>
<keyword evidence="2" id="KW-0223">Dioxygenase</keyword>
<dbReference type="PANTHER" id="PTHR33711">
    <property type="entry name" value="DIOXYGENASE, PUTATIVE (AFU_ORTHOLOGUE AFUA_2G02910)-RELATED"/>
    <property type="match status" value="1"/>
</dbReference>
<organism evidence="5 6">
    <name type="scientific">Aquimarina litoralis</name>
    <dbReference type="NCBI Taxonomy" id="584605"/>
    <lineage>
        <taxon>Bacteria</taxon>
        <taxon>Pseudomonadati</taxon>
        <taxon>Bacteroidota</taxon>
        <taxon>Flavobacteriia</taxon>
        <taxon>Flavobacteriales</taxon>
        <taxon>Flavobacteriaceae</taxon>
        <taxon>Aquimarina</taxon>
    </lineage>
</organism>
<evidence type="ECO:0000256" key="2">
    <source>
        <dbReference type="ARBA" id="ARBA00022964"/>
    </source>
</evidence>
<dbReference type="SUPFAM" id="SSF49482">
    <property type="entry name" value="Aromatic compound dioxygenase"/>
    <property type="match status" value="1"/>
</dbReference>
<evidence type="ECO:0000313" key="5">
    <source>
        <dbReference type="EMBL" id="GAA0713455.1"/>
    </source>
</evidence>
<evidence type="ECO:0000313" key="6">
    <source>
        <dbReference type="Proteomes" id="UP001501758"/>
    </source>
</evidence>
<dbReference type="EMBL" id="BAAAGE010000001">
    <property type="protein sequence ID" value="GAA0713455.1"/>
    <property type="molecule type" value="Genomic_DNA"/>
</dbReference>
<feature type="domain" description="Intradiol ring-cleavage dioxygenases" evidence="4">
    <location>
        <begin position="46"/>
        <end position="163"/>
    </location>
</feature>
<reference evidence="5 6" key="1">
    <citation type="journal article" date="2019" name="Int. J. Syst. Evol. Microbiol.">
        <title>The Global Catalogue of Microorganisms (GCM) 10K type strain sequencing project: providing services to taxonomists for standard genome sequencing and annotation.</title>
        <authorList>
            <consortium name="The Broad Institute Genomics Platform"/>
            <consortium name="The Broad Institute Genome Sequencing Center for Infectious Disease"/>
            <person name="Wu L."/>
            <person name="Ma J."/>
        </authorList>
    </citation>
    <scope>NUCLEOTIDE SEQUENCE [LARGE SCALE GENOMIC DNA]</scope>
    <source>
        <strain evidence="5 6">JCM 15974</strain>
    </source>
</reference>